<gene>
    <name evidence="1" type="ORF">ACFOEB_07935</name>
</gene>
<protein>
    <recommendedName>
        <fullName evidence="3">Flagellar protein FliT</fullName>
    </recommendedName>
</protein>
<accession>A0ABV7HQW9</accession>
<evidence type="ECO:0008006" key="3">
    <source>
        <dbReference type="Google" id="ProtNLM"/>
    </source>
</evidence>
<name>A0ABV7HQW9_9GAMM</name>
<organism evidence="1 2">
    <name type="scientific">Gilvimarinus japonicus</name>
    <dbReference type="NCBI Taxonomy" id="1796469"/>
    <lineage>
        <taxon>Bacteria</taxon>
        <taxon>Pseudomonadati</taxon>
        <taxon>Pseudomonadota</taxon>
        <taxon>Gammaproteobacteria</taxon>
        <taxon>Cellvibrionales</taxon>
        <taxon>Cellvibrionaceae</taxon>
        <taxon>Gilvimarinus</taxon>
    </lineage>
</organism>
<keyword evidence="2" id="KW-1185">Reference proteome</keyword>
<dbReference type="Proteomes" id="UP001595548">
    <property type="component" value="Unassembled WGS sequence"/>
</dbReference>
<evidence type="ECO:0000313" key="2">
    <source>
        <dbReference type="Proteomes" id="UP001595548"/>
    </source>
</evidence>
<dbReference type="RefSeq" id="WP_339615337.1">
    <property type="nucleotide sequence ID" value="NZ_AP031500.1"/>
</dbReference>
<reference evidence="2" key="1">
    <citation type="journal article" date="2019" name="Int. J. Syst. Evol. Microbiol.">
        <title>The Global Catalogue of Microorganisms (GCM) 10K type strain sequencing project: providing services to taxonomists for standard genome sequencing and annotation.</title>
        <authorList>
            <consortium name="The Broad Institute Genomics Platform"/>
            <consortium name="The Broad Institute Genome Sequencing Center for Infectious Disease"/>
            <person name="Wu L."/>
            <person name="Ma J."/>
        </authorList>
    </citation>
    <scope>NUCLEOTIDE SEQUENCE [LARGE SCALE GENOMIC DNA]</scope>
    <source>
        <strain evidence="2">KCTC 52141</strain>
    </source>
</reference>
<dbReference type="EMBL" id="JBHRTL010000006">
    <property type="protein sequence ID" value="MFC3155128.1"/>
    <property type="molecule type" value="Genomic_DNA"/>
</dbReference>
<evidence type="ECO:0000313" key="1">
    <source>
        <dbReference type="EMBL" id="MFC3155128.1"/>
    </source>
</evidence>
<comment type="caution">
    <text evidence="1">The sequence shown here is derived from an EMBL/GenBank/DDBJ whole genome shotgun (WGS) entry which is preliminary data.</text>
</comment>
<proteinExistence type="predicted"/>
<sequence length="90" mass="9886">MRLVATSAPSLAGEGGVAQLQQLQADMRAALGAGDYRRVRQLDDTCTLVLDRLIEINRQQPGALLQAMLDLKQMYADLLTECQTRPARVC</sequence>